<dbReference type="PRINTS" id="PR00722">
    <property type="entry name" value="CHYMOTRYPSIN"/>
</dbReference>
<keyword evidence="2" id="KW-0964">Secreted</keyword>
<dbReference type="GO" id="GO:0005576">
    <property type="term" value="C:extracellular region"/>
    <property type="evidence" value="ECO:0007669"/>
    <property type="project" value="UniProtKB-SubCell"/>
</dbReference>
<dbReference type="Pfam" id="PF00089">
    <property type="entry name" value="Trypsin"/>
    <property type="match status" value="1"/>
</dbReference>
<organism evidence="11 12">
    <name type="scientific">Brassicogethes aeneus</name>
    <name type="common">Rape pollen beetle</name>
    <name type="synonym">Meligethes aeneus</name>
    <dbReference type="NCBI Taxonomy" id="1431903"/>
    <lineage>
        <taxon>Eukaryota</taxon>
        <taxon>Metazoa</taxon>
        <taxon>Ecdysozoa</taxon>
        <taxon>Arthropoda</taxon>
        <taxon>Hexapoda</taxon>
        <taxon>Insecta</taxon>
        <taxon>Pterygota</taxon>
        <taxon>Neoptera</taxon>
        <taxon>Endopterygota</taxon>
        <taxon>Coleoptera</taxon>
        <taxon>Polyphaga</taxon>
        <taxon>Cucujiformia</taxon>
        <taxon>Nitidulidae</taxon>
        <taxon>Meligethinae</taxon>
        <taxon>Brassicogethes</taxon>
    </lineage>
</organism>
<feature type="domain" description="Peptidase S1" evidence="10">
    <location>
        <begin position="260"/>
        <end position="508"/>
    </location>
</feature>
<proteinExistence type="predicted"/>
<dbReference type="SUPFAM" id="SSF50494">
    <property type="entry name" value="Trypsin-like serine proteases"/>
    <property type="match status" value="1"/>
</dbReference>
<evidence type="ECO:0000256" key="6">
    <source>
        <dbReference type="ARBA" id="ARBA00022825"/>
    </source>
</evidence>
<feature type="chain" id="PRO_5040431103" description="Peptidase S1 domain-containing protein" evidence="9">
    <location>
        <begin position="19"/>
        <end position="511"/>
    </location>
</feature>
<dbReference type="EMBL" id="OV121133">
    <property type="protein sequence ID" value="CAH0550856.1"/>
    <property type="molecule type" value="Genomic_DNA"/>
</dbReference>
<dbReference type="PANTHER" id="PTHR24260">
    <property type="match status" value="1"/>
</dbReference>
<evidence type="ECO:0000256" key="7">
    <source>
        <dbReference type="ARBA" id="ARBA00023145"/>
    </source>
</evidence>
<evidence type="ECO:0000256" key="8">
    <source>
        <dbReference type="ARBA" id="ARBA00023157"/>
    </source>
</evidence>
<dbReference type="InterPro" id="IPR043504">
    <property type="entry name" value="Peptidase_S1_PA_chymotrypsin"/>
</dbReference>
<dbReference type="InterPro" id="IPR018114">
    <property type="entry name" value="TRYPSIN_HIS"/>
</dbReference>
<evidence type="ECO:0000256" key="1">
    <source>
        <dbReference type="ARBA" id="ARBA00004613"/>
    </source>
</evidence>
<evidence type="ECO:0000313" key="11">
    <source>
        <dbReference type="EMBL" id="CAH0550856.1"/>
    </source>
</evidence>
<accession>A0A9P0AZG6</accession>
<keyword evidence="3" id="KW-0645">Protease</keyword>
<gene>
    <name evidence="11" type="ORF">MELIAE_LOCUS3576</name>
</gene>
<name>A0A9P0AZG6_BRAAE</name>
<dbReference type="CDD" id="cd00190">
    <property type="entry name" value="Tryp_SPc"/>
    <property type="match status" value="1"/>
</dbReference>
<dbReference type="PROSITE" id="PS50240">
    <property type="entry name" value="TRYPSIN_DOM"/>
    <property type="match status" value="1"/>
</dbReference>
<dbReference type="InterPro" id="IPR001254">
    <property type="entry name" value="Trypsin_dom"/>
</dbReference>
<reference evidence="11" key="1">
    <citation type="submission" date="2021-12" db="EMBL/GenBank/DDBJ databases">
        <authorList>
            <person name="King R."/>
        </authorList>
    </citation>
    <scope>NUCLEOTIDE SEQUENCE</scope>
</reference>
<evidence type="ECO:0000259" key="10">
    <source>
        <dbReference type="PROSITE" id="PS50240"/>
    </source>
</evidence>
<dbReference type="Proteomes" id="UP001154078">
    <property type="component" value="Chromosome 2"/>
</dbReference>
<feature type="signal peptide" evidence="9">
    <location>
        <begin position="1"/>
        <end position="18"/>
    </location>
</feature>
<dbReference type="PANTHER" id="PTHR24260:SF143">
    <property type="entry name" value="SERINE PROTEASE GD-LIKE PROTEIN"/>
    <property type="match status" value="1"/>
</dbReference>
<evidence type="ECO:0000256" key="3">
    <source>
        <dbReference type="ARBA" id="ARBA00022670"/>
    </source>
</evidence>
<dbReference type="GO" id="GO:0004252">
    <property type="term" value="F:serine-type endopeptidase activity"/>
    <property type="evidence" value="ECO:0007669"/>
    <property type="project" value="InterPro"/>
</dbReference>
<keyword evidence="5" id="KW-0378">Hydrolase</keyword>
<dbReference type="FunFam" id="2.40.10.10:FF:000146">
    <property type="entry name" value="Serine protease 53"/>
    <property type="match status" value="1"/>
</dbReference>
<protein>
    <recommendedName>
        <fullName evidence="10">Peptidase S1 domain-containing protein</fullName>
    </recommendedName>
</protein>
<evidence type="ECO:0000256" key="4">
    <source>
        <dbReference type="ARBA" id="ARBA00022729"/>
    </source>
</evidence>
<sequence>MAKKIFLILCLYLSDIEASFNFLVPQKESKCPEKYLYQIDEKGQLFGALNLKEFGNEEVSIHVELFLRDSIDKTAGKIEKLTGKTFKVNFPTWKNISPQIAIILVNDKLICTDLANYDEESELIIIEGSFNITDDSKEAPLQVLPLEITEDNQLSNDKMYGVFEMYQQFNTADNKVVNVKNKIRFKPKMPKKPNRNYPLFERRIPYKYKQPVVMKNPSFNLRGSPGKNDIVKPVPEGFGEVTTTPYSEVCGKPITTNSLIVSGFSIPKGAYPWLVAIFRVQTTGLNYICSGSLISNKHIVTAAHCLFKDNRVSKPDDFLVILGKLNIAKWTPTPGEVILDASKLHVHPDYNPATSDADIAVIELSETIHFTAFVRPICLWSNNDDLNKIVGDQGTVAGWGKNEKGHTSPEPKQTWLPVVDQETCLRSAHEFAYITSERTFCAGMRDGSGPCNGDSGSGFILKKDGVWMLRGIVSMSLSDIKARTCDLRHYIVFTDASKFNRWLLGFVLNKE</sequence>
<comment type="subcellular location">
    <subcellularLocation>
        <location evidence="1">Secreted</location>
    </subcellularLocation>
</comment>
<keyword evidence="7" id="KW-0865">Zymogen</keyword>
<evidence type="ECO:0000256" key="2">
    <source>
        <dbReference type="ARBA" id="ARBA00022525"/>
    </source>
</evidence>
<dbReference type="SMART" id="SM00020">
    <property type="entry name" value="Tryp_SPc"/>
    <property type="match status" value="1"/>
</dbReference>
<evidence type="ECO:0000256" key="5">
    <source>
        <dbReference type="ARBA" id="ARBA00022801"/>
    </source>
</evidence>
<keyword evidence="4 9" id="KW-0732">Signal</keyword>
<dbReference type="PROSITE" id="PS00134">
    <property type="entry name" value="TRYPSIN_HIS"/>
    <property type="match status" value="1"/>
</dbReference>
<keyword evidence="8" id="KW-1015">Disulfide bond</keyword>
<keyword evidence="6" id="KW-0720">Serine protease</keyword>
<evidence type="ECO:0000313" key="12">
    <source>
        <dbReference type="Proteomes" id="UP001154078"/>
    </source>
</evidence>
<dbReference type="InterPro" id="IPR009003">
    <property type="entry name" value="Peptidase_S1_PA"/>
</dbReference>
<keyword evidence="12" id="KW-1185">Reference proteome</keyword>
<dbReference type="Gene3D" id="2.40.10.10">
    <property type="entry name" value="Trypsin-like serine proteases"/>
    <property type="match status" value="1"/>
</dbReference>
<dbReference type="InterPro" id="IPR001314">
    <property type="entry name" value="Peptidase_S1A"/>
</dbReference>
<dbReference type="OrthoDB" id="238681at2759"/>
<evidence type="ECO:0000256" key="9">
    <source>
        <dbReference type="SAM" id="SignalP"/>
    </source>
</evidence>
<dbReference type="AlphaFoldDB" id="A0A9P0AZG6"/>
<dbReference type="GO" id="GO:0006508">
    <property type="term" value="P:proteolysis"/>
    <property type="evidence" value="ECO:0007669"/>
    <property type="project" value="UniProtKB-KW"/>
</dbReference>
<dbReference type="InterPro" id="IPR051333">
    <property type="entry name" value="CLIP_Serine_Protease"/>
</dbReference>